<dbReference type="EMBL" id="BAAAQX010000055">
    <property type="protein sequence ID" value="GAA2215843.1"/>
    <property type="molecule type" value="Genomic_DNA"/>
</dbReference>
<gene>
    <name evidence="1" type="ORF">GCM10009850_113110</name>
</gene>
<evidence type="ECO:0000313" key="1">
    <source>
        <dbReference type="EMBL" id="GAA2215843.1"/>
    </source>
</evidence>
<keyword evidence="2" id="KW-1185">Reference proteome</keyword>
<dbReference type="Proteomes" id="UP001499843">
    <property type="component" value="Unassembled WGS sequence"/>
</dbReference>
<reference evidence="2" key="1">
    <citation type="journal article" date="2019" name="Int. J. Syst. Evol. Microbiol.">
        <title>The Global Catalogue of Microorganisms (GCM) 10K type strain sequencing project: providing services to taxonomists for standard genome sequencing and annotation.</title>
        <authorList>
            <consortium name="The Broad Institute Genomics Platform"/>
            <consortium name="The Broad Institute Genome Sequencing Center for Infectious Disease"/>
            <person name="Wu L."/>
            <person name="Ma J."/>
        </authorList>
    </citation>
    <scope>NUCLEOTIDE SEQUENCE [LARGE SCALE GENOMIC DNA]</scope>
    <source>
        <strain evidence="2">JCM 16114</strain>
    </source>
</reference>
<protein>
    <submittedName>
        <fullName evidence="1">Uncharacterized protein</fullName>
    </submittedName>
</protein>
<comment type="caution">
    <text evidence="1">The sequence shown here is derived from an EMBL/GenBank/DDBJ whole genome shotgun (WGS) entry which is preliminary data.</text>
</comment>
<organism evidence="1 2">
    <name type="scientific">Nonomuraea monospora</name>
    <dbReference type="NCBI Taxonomy" id="568818"/>
    <lineage>
        <taxon>Bacteria</taxon>
        <taxon>Bacillati</taxon>
        <taxon>Actinomycetota</taxon>
        <taxon>Actinomycetes</taxon>
        <taxon>Streptosporangiales</taxon>
        <taxon>Streptosporangiaceae</taxon>
        <taxon>Nonomuraea</taxon>
    </lineage>
</organism>
<name>A0ABP5PYR8_9ACTN</name>
<accession>A0ABP5PYR8</accession>
<proteinExistence type="predicted"/>
<sequence length="189" mass="20692">MVRTHLPEAPRLSPAFDDFSRKTRNALTGVPKIPYHPNYLAEITSVIQFGAARPLEAHVGVQVQGASGVLHECDVPVLTTDEAELSRSAGVAPKTKGCAPAIECKFYTSSLKLDLARSFQGLGADLGEKVRPTFVSNGSSTTIKRYLSHKKRDWEHDVIPGNTQVDGLRSKIREAFKVYLSRADPTFSI</sequence>
<evidence type="ECO:0000313" key="2">
    <source>
        <dbReference type="Proteomes" id="UP001499843"/>
    </source>
</evidence>